<feature type="transmembrane region" description="Helical" evidence="10">
    <location>
        <begin position="58"/>
        <end position="80"/>
    </location>
</feature>
<dbReference type="InterPro" id="IPR052157">
    <property type="entry name" value="BCAA_transport_permease"/>
</dbReference>
<keyword evidence="12" id="KW-1185">Reference proteome</keyword>
<feature type="transmembrane region" description="Helical" evidence="10">
    <location>
        <begin position="6"/>
        <end position="27"/>
    </location>
</feature>
<proteinExistence type="inferred from homology"/>
<reference evidence="11 12" key="1">
    <citation type="submission" date="2020-06" db="EMBL/GenBank/DDBJ databases">
        <authorList>
            <person name="Cao W.R."/>
        </authorList>
    </citation>
    <scope>NUCLEOTIDE SEQUENCE [LARGE SCALE GENOMIC DNA]</scope>
    <source>
        <strain evidence="11 12">B1Z28</strain>
    </source>
</reference>
<evidence type="ECO:0000313" key="12">
    <source>
        <dbReference type="Proteomes" id="UP000630805"/>
    </source>
</evidence>
<evidence type="ECO:0000256" key="7">
    <source>
        <dbReference type="ARBA" id="ARBA00022989"/>
    </source>
</evidence>
<comment type="subcellular location">
    <subcellularLocation>
        <location evidence="1">Cell membrane</location>
        <topology evidence="1">Multi-pass membrane protein</topology>
    </subcellularLocation>
</comment>
<keyword evidence="2" id="KW-0813">Transport</keyword>
<comment type="similarity">
    <text evidence="9">Belongs to the binding-protein-dependent transport system permease family. LivHM subfamily.</text>
</comment>
<feature type="transmembrane region" description="Helical" evidence="10">
    <location>
        <begin position="137"/>
        <end position="155"/>
    </location>
</feature>
<keyword evidence="7 10" id="KW-1133">Transmembrane helix</keyword>
<evidence type="ECO:0000256" key="5">
    <source>
        <dbReference type="ARBA" id="ARBA00022692"/>
    </source>
</evidence>
<dbReference type="PANTHER" id="PTHR11795:SF371">
    <property type="entry name" value="HIGH-AFFINITY BRANCHED-CHAIN AMINO ACID TRANSPORT SYSTEM PERMEASE PROTEIN LIVH"/>
    <property type="match status" value="1"/>
</dbReference>
<evidence type="ECO:0000256" key="10">
    <source>
        <dbReference type="SAM" id="Phobius"/>
    </source>
</evidence>
<feature type="transmembrane region" description="Helical" evidence="10">
    <location>
        <begin position="217"/>
        <end position="245"/>
    </location>
</feature>
<feature type="transmembrane region" description="Helical" evidence="10">
    <location>
        <begin position="257"/>
        <end position="273"/>
    </location>
</feature>
<dbReference type="EMBL" id="JABXWT010000035">
    <property type="protein sequence ID" value="NVO58600.1"/>
    <property type="molecule type" value="Genomic_DNA"/>
</dbReference>
<feature type="transmembrane region" description="Helical" evidence="10">
    <location>
        <begin position="183"/>
        <end position="205"/>
    </location>
</feature>
<evidence type="ECO:0000256" key="3">
    <source>
        <dbReference type="ARBA" id="ARBA00022475"/>
    </source>
</evidence>
<evidence type="ECO:0000256" key="4">
    <source>
        <dbReference type="ARBA" id="ARBA00022519"/>
    </source>
</evidence>
<dbReference type="Pfam" id="PF02653">
    <property type="entry name" value="BPD_transp_2"/>
    <property type="match status" value="1"/>
</dbReference>
<dbReference type="CDD" id="cd06582">
    <property type="entry name" value="TM_PBP1_LivH_like"/>
    <property type="match status" value="1"/>
</dbReference>
<evidence type="ECO:0000256" key="1">
    <source>
        <dbReference type="ARBA" id="ARBA00004651"/>
    </source>
</evidence>
<evidence type="ECO:0000256" key="2">
    <source>
        <dbReference type="ARBA" id="ARBA00022448"/>
    </source>
</evidence>
<dbReference type="Proteomes" id="UP000630805">
    <property type="component" value="Unassembled WGS sequence"/>
</dbReference>
<organism evidence="11 12">
    <name type="scientific">Ruegeria haliotis</name>
    <dbReference type="NCBI Taxonomy" id="2747601"/>
    <lineage>
        <taxon>Bacteria</taxon>
        <taxon>Pseudomonadati</taxon>
        <taxon>Pseudomonadota</taxon>
        <taxon>Alphaproteobacteria</taxon>
        <taxon>Rhodobacterales</taxon>
        <taxon>Roseobacteraceae</taxon>
        <taxon>Ruegeria</taxon>
    </lineage>
</organism>
<evidence type="ECO:0000256" key="6">
    <source>
        <dbReference type="ARBA" id="ARBA00022970"/>
    </source>
</evidence>
<dbReference type="RefSeq" id="WP_176867641.1">
    <property type="nucleotide sequence ID" value="NZ_JABXWT010000035.1"/>
</dbReference>
<keyword evidence="6" id="KW-0029">Amino-acid transport</keyword>
<comment type="caution">
    <text evidence="11">The sequence shown here is derived from an EMBL/GenBank/DDBJ whole genome shotgun (WGS) entry which is preliminary data.</text>
</comment>
<dbReference type="PANTHER" id="PTHR11795">
    <property type="entry name" value="BRANCHED-CHAIN AMINO ACID TRANSPORT SYSTEM PERMEASE PROTEIN LIVH"/>
    <property type="match status" value="1"/>
</dbReference>
<keyword evidence="4" id="KW-0997">Cell inner membrane</keyword>
<keyword evidence="3" id="KW-1003">Cell membrane</keyword>
<keyword evidence="5 10" id="KW-0812">Transmembrane</keyword>
<keyword evidence="8 10" id="KW-0472">Membrane</keyword>
<name>A0ABX2PWL0_9RHOB</name>
<protein>
    <submittedName>
        <fullName evidence="11">Branched-chain amino acid ABC transporter permease</fullName>
    </submittedName>
</protein>
<dbReference type="InterPro" id="IPR001851">
    <property type="entry name" value="ABC_transp_permease"/>
</dbReference>
<feature type="transmembrane region" description="Helical" evidence="10">
    <location>
        <begin position="34"/>
        <end position="52"/>
    </location>
</feature>
<sequence length="286" mass="30462">MLQILLNGVVSGLLVALPAIALSLTYGVLNFPNFAIGSMITMGAYIALFFNVDIGVPLLLAAGLGAAGLATVALVTDRLVYKPLRNSDHVTLLVASMGVYFVLENVVRFLWGSDIRGYDIAVARPHRWMGMRVNNEQITIVIVALLAMVAVWFILMRTPLGRAMRAVSDNPDLAGVRGINRNYVIAAVWAISGVLAGFAGVLVGMDGVVDPLMGWNYILPVFAAVILGGIGNPLGAVVGALLIGVAEELSTLILPTTYRQAVAFLIIVFVLLLRPHGLFGKARISR</sequence>
<gene>
    <name evidence="11" type="ORF">HW561_22740</name>
</gene>
<evidence type="ECO:0000313" key="11">
    <source>
        <dbReference type="EMBL" id="NVO58600.1"/>
    </source>
</evidence>
<accession>A0ABX2PWL0</accession>
<evidence type="ECO:0000256" key="9">
    <source>
        <dbReference type="ARBA" id="ARBA00037998"/>
    </source>
</evidence>
<feature type="transmembrane region" description="Helical" evidence="10">
    <location>
        <begin position="92"/>
        <end position="111"/>
    </location>
</feature>
<evidence type="ECO:0000256" key="8">
    <source>
        <dbReference type="ARBA" id="ARBA00023136"/>
    </source>
</evidence>